<name>A0A9Q0NCX4_9DIPT</name>
<keyword evidence="3" id="KW-1185">Reference proteome</keyword>
<feature type="non-terminal residue" evidence="2">
    <location>
        <position position="1"/>
    </location>
</feature>
<dbReference type="AlphaFoldDB" id="A0A9Q0NCX4"/>
<evidence type="ECO:0000313" key="2">
    <source>
        <dbReference type="EMBL" id="KAJ6647376.1"/>
    </source>
</evidence>
<comment type="caution">
    <text evidence="2">The sequence shown here is derived from an EMBL/GenBank/DDBJ whole genome shotgun (WGS) entry which is preliminary data.</text>
</comment>
<dbReference type="Proteomes" id="UP001151699">
    <property type="component" value="Chromosome A"/>
</dbReference>
<gene>
    <name evidence="2" type="ORF">Bhyg_02598</name>
</gene>
<accession>A0A9Q0NCX4</accession>
<reference evidence="2" key="1">
    <citation type="submission" date="2022-07" db="EMBL/GenBank/DDBJ databases">
        <authorList>
            <person name="Trinca V."/>
            <person name="Uliana J.V.C."/>
            <person name="Torres T.T."/>
            <person name="Ward R.J."/>
            <person name="Monesi N."/>
        </authorList>
    </citation>
    <scope>NUCLEOTIDE SEQUENCE</scope>
    <source>
        <strain evidence="2">HSMRA1968</strain>
        <tissue evidence="2">Whole embryos</tissue>
    </source>
</reference>
<sequence>MQVLNINTTTVLPHGIHQSSSATEQVNSPSVRSLNGIQSDSLISTINNDGTPEDLPPSYEDCIRNAPAVLVKRDSHPSASMVTGNLLLKTPIETLIDCTTHVKCLKPLH</sequence>
<dbReference type="EMBL" id="WJQU01000001">
    <property type="protein sequence ID" value="KAJ6647376.1"/>
    <property type="molecule type" value="Genomic_DNA"/>
</dbReference>
<proteinExistence type="predicted"/>
<evidence type="ECO:0000313" key="3">
    <source>
        <dbReference type="Proteomes" id="UP001151699"/>
    </source>
</evidence>
<protein>
    <submittedName>
        <fullName evidence="2">Uncharacterized protein</fullName>
    </submittedName>
</protein>
<feature type="region of interest" description="Disordered" evidence="1">
    <location>
        <begin position="15"/>
        <end position="34"/>
    </location>
</feature>
<organism evidence="2 3">
    <name type="scientific">Pseudolycoriella hygida</name>
    <dbReference type="NCBI Taxonomy" id="35572"/>
    <lineage>
        <taxon>Eukaryota</taxon>
        <taxon>Metazoa</taxon>
        <taxon>Ecdysozoa</taxon>
        <taxon>Arthropoda</taxon>
        <taxon>Hexapoda</taxon>
        <taxon>Insecta</taxon>
        <taxon>Pterygota</taxon>
        <taxon>Neoptera</taxon>
        <taxon>Endopterygota</taxon>
        <taxon>Diptera</taxon>
        <taxon>Nematocera</taxon>
        <taxon>Sciaroidea</taxon>
        <taxon>Sciaridae</taxon>
        <taxon>Pseudolycoriella</taxon>
    </lineage>
</organism>
<evidence type="ECO:0000256" key="1">
    <source>
        <dbReference type="SAM" id="MobiDB-lite"/>
    </source>
</evidence>